<evidence type="ECO:0000313" key="3">
    <source>
        <dbReference type="Proteomes" id="UP000631181"/>
    </source>
</evidence>
<feature type="transmembrane region" description="Helical" evidence="1">
    <location>
        <begin position="134"/>
        <end position="157"/>
    </location>
</feature>
<comment type="caution">
    <text evidence="2">The sequence shown here is derived from an EMBL/GenBank/DDBJ whole genome shotgun (WGS) entry which is preliminary data.</text>
</comment>
<organism evidence="2 3">
    <name type="scientific">Penicillium ucsense</name>
    <dbReference type="NCBI Taxonomy" id="2839758"/>
    <lineage>
        <taxon>Eukaryota</taxon>
        <taxon>Fungi</taxon>
        <taxon>Dikarya</taxon>
        <taxon>Ascomycota</taxon>
        <taxon>Pezizomycotina</taxon>
        <taxon>Eurotiomycetes</taxon>
        <taxon>Eurotiomycetidae</taxon>
        <taxon>Eurotiales</taxon>
        <taxon>Aspergillaceae</taxon>
        <taxon>Penicillium</taxon>
    </lineage>
</organism>
<feature type="transmembrane region" description="Helical" evidence="1">
    <location>
        <begin position="616"/>
        <end position="637"/>
    </location>
</feature>
<accession>A0A8J8W220</accession>
<keyword evidence="3" id="KW-1185">Reference proteome</keyword>
<dbReference type="PANTHER" id="PTHR37544:SF1">
    <property type="entry name" value="PHOSPHORIBOSYLAMINOIMIDAZOLE-SUCCINOCARBOXAMIDE SYNTHASE"/>
    <property type="match status" value="1"/>
</dbReference>
<feature type="transmembrane region" description="Helical" evidence="1">
    <location>
        <begin position="507"/>
        <end position="527"/>
    </location>
</feature>
<dbReference type="Proteomes" id="UP000631181">
    <property type="component" value="Unassembled WGS sequence"/>
</dbReference>
<protein>
    <submittedName>
        <fullName evidence="2">Uncharacterized protein</fullName>
    </submittedName>
</protein>
<dbReference type="PANTHER" id="PTHR37544">
    <property type="entry name" value="SPRAY-RELATED"/>
    <property type="match status" value="1"/>
</dbReference>
<keyword evidence="1" id="KW-1133">Transmembrane helix</keyword>
<gene>
    <name evidence="2" type="ORF">PECM_005715</name>
</gene>
<reference evidence="2" key="1">
    <citation type="journal article" date="2020" name="Front. Microbiol.">
        <title>Gene regulatory networks of Penicillium echinulatum 2HH and Penicillium oxalicum 114-2 inferred by a computational biology approach.</title>
        <authorList>
            <person name="Lenz A.R."/>
            <person name="Galan-Vasquez E."/>
            <person name="Balbinot E."/>
            <person name="De Abreu F.P."/>
            <person name="De Oliveira N.S."/>
            <person name="Da Rosa L.O."/>
            <person name="De Avila E Silva S."/>
            <person name="Camassola M."/>
            <person name="Dillon A.J.P."/>
            <person name="Perez-Rueda E."/>
        </authorList>
    </citation>
    <scope>NUCLEOTIDE SEQUENCE</scope>
    <source>
        <strain evidence="2">S1M29</strain>
    </source>
</reference>
<feature type="transmembrane region" description="Helical" evidence="1">
    <location>
        <begin position="70"/>
        <end position="88"/>
    </location>
</feature>
<feature type="transmembrane region" description="Helical" evidence="1">
    <location>
        <begin position="657"/>
        <end position="675"/>
    </location>
</feature>
<dbReference type="Pfam" id="PF11915">
    <property type="entry name" value="DUF3433"/>
    <property type="match status" value="2"/>
</dbReference>
<sequence>MLFKFINQCNGQLSEDLQKGVWKPSYLRKRILLLFLLVFSLLIASLEILYHYSQVRNGIVASIESRHYSWTYGPTAILTLLATFWARVEFQSKQNAPWQSMLEAPRAAEETILLDYISEMQPVAMWKAFRKRHLLVFSGVSCTLLLQLMIVFSTGLFSLETVQVEKHDVPMQALSTFSSHNSNLATVGSRPYDIINGIVFNNLTYPLGTNGDLVFQECLVPSLPSDAMITVPIDGIMADLRCEKATLDIKTLEYLEEVDTDDNSIVSSRLVQHYQLKTPSCTVDNYSKLSLGHIEIDQAGVFQWGRCESTTGPAGTRVALFMADLERAPSVNTNSTAKNRRYHSSYPTIPLHLKRSLAYVCEPTLSRLQLLAEGNATHLSSQTRIQIVATHPADFSDLTAGDIAAFISGNVSDTSGFRGIEAFYPFPNNTRVDDQLKLGMLLGREDTTTIETLWRDDNLQKAASAYYRAITAQLLNLGLTERSNSTVYGSAHLKETRVLMAELPLRVIEACLAVAMLLTLAMTTVVFRNPTASWNPAHISTIAAVTANSEAFRSSLRGSGSIKDSRLRRRFVGSLYSSECTSKGTSIRVSGNKMSDSTGEENADHKYKPWKPFPELIWRIVLFMLTCSALATLEVLLRLSQTHDGIGPASSINEYTHYLWTVIPAAAMTGFNFVYGSLDFNTRCLAPYARLKRSGGASFGHSMQLSFLDSHEFTNMIRSACTKDFAVFATTFATGLAWLLTIVVSGLFSAVEAPSYTSLNFTRVGGFPDPRTIAGIKLNQEESEEVAGILISEYILQYNYSYPRWTYDQFAFANITFQQTLDQDMMNGSFVELRVPAIRSAPVCHSMSATALQPNLTAYMSQKPPAYQLRVQTETLACPGSKKNYEWESNVFTVEKLPDGPFGYSAQAGCYSPDVWVNSHSHYTEFYVWGHIEGGAVKYISALNCIQFAENVDVLTRFKLPGMQIDDEHPPVADESTAKLAPDLYMPIPEWWALNTNGKFPLLDGFFYLLVDGRYAIGTDHLTKPEGEKTVIEAIKRQHKLINAQQLSNYTRSTANDTIQHAPLLGNITTTNQRRLVQDATSTRILEGLLGAILILGIIGSTLLNTDRVLPKNPCSIAAVASLIADSSLLDQFSQGLWSPDGKTPDQTFAGRRFFLGWWESEGLGGSDSGSTSGRTAFTIDHTLIQKESG</sequence>
<dbReference type="InterPro" id="IPR021840">
    <property type="entry name" value="DUF3433"/>
</dbReference>
<proteinExistence type="predicted"/>
<feature type="transmembrane region" description="Helical" evidence="1">
    <location>
        <begin position="725"/>
        <end position="748"/>
    </location>
</feature>
<dbReference type="OrthoDB" id="5332281at2759"/>
<evidence type="ECO:0000313" key="2">
    <source>
        <dbReference type="EMBL" id="KAF7716412.1"/>
    </source>
</evidence>
<keyword evidence="1" id="KW-0812">Transmembrane</keyword>
<keyword evidence="1" id="KW-0472">Membrane</keyword>
<feature type="transmembrane region" description="Helical" evidence="1">
    <location>
        <begin position="31"/>
        <end position="50"/>
    </location>
</feature>
<dbReference type="EMBL" id="WIWV01000041">
    <property type="protein sequence ID" value="KAF7716412.1"/>
    <property type="molecule type" value="Genomic_DNA"/>
</dbReference>
<name>A0A8J8W220_9EURO</name>
<dbReference type="AlphaFoldDB" id="A0A8J8W220"/>
<evidence type="ECO:0000256" key="1">
    <source>
        <dbReference type="SAM" id="Phobius"/>
    </source>
</evidence>